<keyword evidence="1" id="KW-0812">Transmembrane</keyword>
<dbReference type="RefSeq" id="WP_024935966.1">
    <property type="nucleotide sequence ID" value="NZ_FOVH01000031.1"/>
</dbReference>
<dbReference type="OrthoDB" id="3477218at2"/>
<dbReference type="EMBL" id="FOVH01000031">
    <property type="protein sequence ID" value="SFQ41383.1"/>
    <property type="molecule type" value="Genomic_DNA"/>
</dbReference>
<proteinExistence type="predicted"/>
<organism evidence="2 3">
    <name type="scientific">Actinomadura madurae</name>
    <dbReference type="NCBI Taxonomy" id="1993"/>
    <lineage>
        <taxon>Bacteria</taxon>
        <taxon>Bacillati</taxon>
        <taxon>Actinomycetota</taxon>
        <taxon>Actinomycetes</taxon>
        <taxon>Streptosporangiales</taxon>
        <taxon>Thermomonosporaceae</taxon>
        <taxon>Actinomadura</taxon>
    </lineage>
</organism>
<evidence type="ECO:0000256" key="1">
    <source>
        <dbReference type="SAM" id="Phobius"/>
    </source>
</evidence>
<keyword evidence="1" id="KW-0472">Membrane</keyword>
<accession>A0A1I5YB36</accession>
<sequence>MTSNLVTASGRSREYTVIGGVGAAIALLYVMTMSTWPSSGTNPENPPLWASGAGWGAGTLAVAAAVGPLVMMAVRDVRGVRHDGMPTPVRGQSLSVALGTAAWFVGGLFSLLRFVHAQADVCVGGGAWSFGCQNRSGVLLSVLGLGFTASATLVLVTLTIPDDRSPVSRWLSPVLILGLYLLALRMWMPHVGLGVPSRYQPVP</sequence>
<keyword evidence="1" id="KW-1133">Transmembrane helix</keyword>
<evidence type="ECO:0000313" key="2">
    <source>
        <dbReference type="EMBL" id="SFQ41383.1"/>
    </source>
</evidence>
<protein>
    <submittedName>
        <fullName evidence="2">Uncharacterized protein</fullName>
    </submittedName>
</protein>
<evidence type="ECO:0000313" key="3">
    <source>
        <dbReference type="Proteomes" id="UP000183413"/>
    </source>
</evidence>
<dbReference type="AlphaFoldDB" id="A0A1I5YB36"/>
<dbReference type="InParanoid" id="A0A1I5YB36"/>
<feature type="transmembrane region" description="Helical" evidence="1">
    <location>
        <begin position="12"/>
        <end position="32"/>
    </location>
</feature>
<keyword evidence="3" id="KW-1185">Reference proteome</keyword>
<dbReference type="Proteomes" id="UP000183413">
    <property type="component" value="Unassembled WGS sequence"/>
</dbReference>
<feature type="transmembrane region" description="Helical" evidence="1">
    <location>
        <begin position="170"/>
        <end position="188"/>
    </location>
</feature>
<reference evidence="2 3" key="1">
    <citation type="submission" date="2016-10" db="EMBL/GenBank/DDBJ databases">
        <authorList>
            <person name="de Groot N.N."/>
        </authorList>
    </citation>
    <scope>NUCLEOTIDE SEQUENCE [LARGE SCALE GENOMIC DNA]</scope>
    <source>
        <strain evidence="2 3">DSM 43067</strain>
    </source>
</reference>
<gene>
    <name evidence="2" type="ORF">SAMN04489713_13118</name>
</gene>
<name>A0A1I5YB36_9ACTN</name>
<feature type="transmembrane region" description="Helical" evidence="1">
    <location>
        <begin position="94"/>
        <end position="116"/>
    </location>
</feature>
<feature type="transmembrane region" description="Helical" evidence="1">
    <location>
        <begin position="52"/>
        <end position="74"/>
    </location>
</feature>
<feature type="transmembrane region" description="Helical" evidence="1">
    <location>
        <begin position="136"/>
        <end position="158"/>
    </location>
</feature>